<dbReference type="SMART" id="SM00342">
    <property type="entry name" value="HTH_ARAC"/>
    <property type="match status" value="1"/>
</dbReference>
<evidence type="ECO:0000313" key="11">
    <source>
        <dbReference type="EMBL" id="GGD83535.1"/>
    </source>
</evidence>
<evidence type="ECO:0000256" key="2">
    <source>
        <dbReference type="ARBA" id="ARBA00022490"/>
    </source>
</evidence>
<reference evidence="11" key="2">
    <citation type="submission" date="2020-09" db="EMBL/GenBank/DDBJ databases">
        <authorList>
            <person name="Sun Q."/>
            <person name="Zhou Y."/>
        </authorList>
    </citation>
    <scope>NUCLEOTIDE SEQUENCE</scope>
    <source>
        <strain evidence="11">CGMCC 1.15178</strain>
    </source>
</reference>
<evidence type="ECO:0000259" key="9">
    <source>
        <dbReference type="PROSITE" id="PS01124"/>
    </source>
</evidence>
<evidence type="ECO:0000256" key="1">
    <source>
        <dbReference type="ARBA" id="ARBA00004496"/>
    </source>
</evidence>
<protein>
    <recommendedName>
        <fullName evidence="13">Response regulator</fullName>
    </recommendedName>
</protein>
<evidence type="ECO:0000256" key="6">
    <source>
        <dbReference type="ARBA" id="ARBA00023125"/>
    </source>
</evidence>
<evidence type="ECO:0008006" key="13">
    <source>
        <dbReference type="Google" id="ProtNLM"/>
    </source>
</evidence>
<evidence type="ECO:0000256" key="3">
    <source>
        <dbReference type="ARBA" id="ARBA00022553"/>
    </source>
</evidence>
<evidence type="ECO:0000256" key="8">
    <source>
        <dbReference type="PROSITE-ProRule" id="PRU00169"/>
    </source>
</evidence>
<organism evidence="11 12">
    <name type="scientific">Paenibacillus nasutitermitis</name>
    <dbReference type="NCBI Taxonomy" id="1652958"/>
    <lineage>
        <taxon>Bacteria</taxon>
        <taxon>Bacillati</taxon>
        <taxon>Bacillota</taxon>
        <taxon>Bacilli</taxon>
        <taxon>Bacillales</taxon>
        <taxon>Paenibacillaceae</taxon>
        <taxon>Paenibacillus</taxon>
    </lineage>
</organism>
<dbReference type="PANTHER" id="PTHR42713">
    <property type="entry name" value="HISTIDINE KINASE-RELATED"/>
    <property type="match status" value="1"/>
</dbReference>
<dbReference type="SMART" id="SM00448">
    <property type="entry name" value="REC"/>
    <property type="match status" value="1"/>
</dbReference>
<evidence type="ECO:0000259" key="10">
    <source>
        <dbReference type="PROSITE" id="PS50110"/>
    </source>
</evidence>
<dbReference type="Gene3D" id="1.10.10.60">
    <property type="entry name" value="Homeodomain-like"/>
    <property type="match status" value="2"/>
</dbReference>
<keyword evidence="6" id="KW-0238">DNA-binding</keyword>
<dbReference type="Proteomes" id="UP000612456">
    <property type="component" value="Unassembled WGS sequence"/>
</dbReference>
<dbReference type="Pfam" id="PF12833">
    <property type="entry name" value="HTH_18"/>
    <property type="match status" value="1"/>
</dbReference>
<dbReference type="InterPro" id="IPR051552">
    <property type="entry name" value="HptR"/>
</dbReference>
<dbReference type="GO" id="GO:0043565">
    <property type="term" value="F:sequence-specific DNA binding"/>
    <property type="evidence" value="ECO:0007669"/>
    <property type="project" value="InterPro"/>
</dbReference>
<reference evidence="11" key="1">
    <citation type="journal article" date="2014" name="Int. J. Syst. Evol. Microbiol.">
        <title>Complete genome sequence of Corynebacterium casei LMG S-19264T (=DSM 44701T), isolated from a smear-ripened cheese.</title>
        <authorList>
            <consortium name="US DOE Joint Genome Institute (JGI-PGF)"/>
            <person name="Walter F."/>
            <person name="Albersmeier A."/>
            <person name="Kalinowski J."/>
            <person name="Ruckert C."/>
        </authorList>
    </citation>
    <scope>NUCLEOTIDE SEQUENCE</scope>
    <source>
        <strain evidence="11">CGMCC 1.15178</strain>
    </source>
</reference>
<keyword evidence="3 8" id="KW-0597">Phosphoprotein</keyword>
<feature type="modified residue" description="4-aspartylphosphate" evidence="8">
    <location>
        <position position="54"/>
    </location>
</feature>
<proteinExistence type="predicted"/>
<feature type="domain" description="Response regulatory" evidence="10">
    <location>
        <begin position="3"/>
        <end position="119"/>
    </location>
</feature>
<gene>
    <name evidence="11" type="ORF">GCM10010911_47130</name>
</gene>
<dbReference type="EMBL" id="BMHP01000003">
    <property type="protein sequence ID" value="GGD83535.1"/>
    <property type="molecule type" value="Genomic_DNA"/>
</dbReference>
<keyword evidence="2" id="KW-0963">Cytoplasm</keyword>
<dbReference type="GO" id="GO:0000160">
    <property type="term" value="P:phosphorelay signal transduction system"/>
    <property type="evidence" value="ECO:0007669"/>
    <property type="project" value="UniProtKB-KW"/>
</dbReference>
<dbReference type="InterPro" id="IPR018060">
    <property type="entry name" value="HTH_AraC"/>
</dbReference>
<comment type="subcellular location">
    <subcellularLocation>
        <location evidence="1">Cytoplasm</location>
    </subcellularLocation>
</comment>
<dbReference type="InterPro" id="IPR001789">
    <property type="entry name" value="Sig_transdc_resp-reg_receiver"/>
</dbReference>
<name>A0A916ZA02_9BACL</name>
<dbReference type="SUPFAM" id="SSF52172">
    <property type="entry name" value="CheY-like"/>
    <property type="match status" value="1"/>
</dbReference>
<keyword evidence="12" id="KW-1185">Reference proteome</keyword>
<dbReference type="SUPFAM" id="SSF46689">
    <property type="entry name" value="Homeodomain-like"/>
    <property type="match status" value="1"/>
</dbReference>
<feature type="domain" description="HTH araC/xylS-type" evidence="9">
    <location>
        <begin position="237"/>
        <end position="317"/>
    </location>
</feature>
<evidence type="ECO:0000256" key="4">
    <source>
        <dbReference type="ARBA" id="ARBA00023012"/>
    </source>
</evidence>
<evidence type="ECO:0000313" key="12">
    <source>
        <dbReference type="Proteomes" id="UP000612456"/>
    </source>
</evidence>
<dbReference type="InterPro" id="IPR009057">
    <property type="entry name" value="Homeodomain-like_sf"/>
</dbReference>
<dbReference type="AlphaFoldDB" id="A0A916ZA02"/>
<dbReference type="PROSITE" id="PS50110">
    <property type="entry name" value="RESPONSE_REGULATORY"/>
    <property type="match status" value="1"/>
</dbReference>
<dbReference type="InterPro" id="IPR011006">
    <property type="entry name" value="CheY-like_superfamily"/>
</dbReference>
<dbReference type="Gene3D" id="3.40.50.2300">
    <property type="match status" value="1"/>
</dbReference>
<accession>A0A916ZA02</accession>
<dbReference type="PANTHER" id="PTHR42713:SF3">
    <property type="entry name" value="TRANSCRIPTIONAL REGULATORY PROTEIN HPTR"/>
    <property type="match status" value="1"/>
</dbReference>
<comment type="caution">
    <text evidence="11">The sequence shown here is derived from an EMBL/GenBank/DDBJ whole genome shotgun (WGS) entry which is preliminary data.</text>
</comment>
<sequence length="340" mass="39341">MQRILVVDDEPMIRRGLLKLIKEYDDALEVCSSSNGHDALQLMLHFSPDIVLTDIRMPKMDGLELCKTISETKTNINVVIISGYDDFNYAKQCISYGVKEYLLKPLTEVELYPVLDKLCAQQKQASISLSVYEEWLKEAEEAIWALDDCRLAELVELFEAAYAGTGVHEDQYQRLVCDGLDILQKRLQVRGFTAALPRHALSEIKVWKTTEYFRSMIYEIAKQIAHYRGGNQKKLFDEAIQFIDLHIKEELSLEFIAEKVGLTPAYFSYYFKKMAKESFVQYRMRKRIELSKRLLEMPQYKIVDAGLEAGFSNYTYFHLSAYSNTKYFKINSLPTVSITS</sequence>
<dbReference type="RefSeq" id="WP_188995508.1">
    <property type="nucleotide sequence ID" value="NZ_BMHP01000003.1"/>
</dbReference>
<dbReference type="PROSITE" id="PS01124">
    <property type="entry name" value="HTH_ARAC_FAMILY_2"/>
    <property type="match status" value="1"/>
</dbReference>
<dbReference type="GO" id="GO:0005737">
    <property type="term" value="C:cytoplasm"/>
    <property type="evidence" value="ECO:0007669"/>
    <property type="project" value="UniProtKB-SubCell"/>
</dbReference>
<evidence type="ECO:0000256" key="5">
    <source>
        <dbReference type="ARBA" id="ARBA00023015"/>
    </source>
</evidence>
<dbReference type="Pfam" id="PF00072">
    <property type="entry name" value="Response_reg"/>
    <property type="match status" value="1"/>
</dbReference>
<dbReference type="CDD" id="cd17536">
    <property type="entry name" value="REC_YesN-like"/>
    <property type="match status" value="1"/>
</dbReference>
<dbReference type="GO" id="GO:0003700">
    <property type="term" value="F:DNA-binding transcription factor activity"/>
    <property type="evidence" value="ECO:0007669"/>
    <property type="project" value="InterPro"/>
</dbReference>
<keyword evidence="4" id="KW-0902">Two-component regulatory system</keyword>
<keyword evidence="7" id="KW-0804">Transcription</keyword>
<evidence type="ECO:0000256" key="7">
    <source>
        <dbReference type="ARBA" id="ARBA00023163"/>
    </source>
</evidence>
<keyword evidence="5" id="KW-0805">Transcription regulation</keyword>